<keyword evidence="5" id="KW-1185">Reference proteome</keyword>
<gene>
    <name evidence="4" type="ORF">HNQ39_001719</name>
</gene>
<dbReference type="AlphaFoldDB" id="A0A7W9SPT3"/>
<keyword evidence="2" id="KW-0789">Thiol protease inhibitor</keyword>
<evidence type="ECO:0000256" key="2">
    <source>
        <dbReference type="ARBA" id="ARBA00022704"/>
    </source>
</evidence>
<dbReference type="GO" id="GO:0004869">
    <property type="term" value="F:cysteine-type endopeptidase inhibitor activity"/>
    <property type="evidence" value="ECO:0007669"/>
    <property type="project" value="UniProtKB-KW"/>
</dbReference>
<protein>
    <submittedName>
        <fullName evidence="4">Inhibitor of cysteine peptidase</fullName>
    </submittedName>
</protein>
<accession>A0A7W9SPT3</accession>
<evidence type="ECO:0000256" key="1">
    <source>
        <dbReference type="ARBA" id="ARBA00022690"/>
    </source>
</evidence>
<feature type="domain" description="Proteinase inhibitor I42 chagasin" evidence="3">
    <location>
        <begin position="19"/>
        <end position="107"/>
    </location>
</feature>
<keyword evidence="1" id="KW-0646">Protease inhibitor</keyword>
<comment type="caution">
    <text evidence="4">The sequence shown here is derived from an EMBL/GenBank/DDBJ whole genome shotgun (WGS) entry which is preliminary data.</text>
</comment>
<dbReference type="InterPro" id="IPR036331">
    <property type="entry name" value="Chagasin-like_sf"/>
</dbReference>
<evidence type="ECO:0000313" key="4">
    <source>
        <dbReference type="EMBL" id="MBB6049928.1"/>
    </source>
</evidence>
<dbReference type="SUPFAM" id="SSF141066">
    <property type="entry name" value="ICP-like"/>
    <property type="match status" value="1"/>
</dbReference>
<sequence>MQNKPRVITEADQGKEIKLRLGETFTIQLAANPTTGYSWYLLTGPAPWTPVSRKYVTDPHKPNLTGVGGKETFTFKAESVGGGFLRLLYLRGFEEKINTDKAFQVRIVVQK</sequence>
<dbReference type="PANTHER" id="PTHR36530:SF1">
    <property type="entry name" value="AMOEBIASIN-1"/>
    <property type="match status" value="1"/>
</dbReference>
<dbReference type="InterPro" id="IPR018990">
    <property type="entry name" value="Prot_inh_I42_chagasin"/>
</dbReference>
<evidence type="ECO:0000259" key="3">
    <source>
        <dbReference type="Pfam" id="PF09394"/>
    </source>
</evidence>
<dbReference type="Proteomes" id="UP000520814">
    <property type="component" value="Unassembled WGS sequence"/>
</dbReference>
<reference evidence="4 5" key="1">
    <citation type="submission" date="2020-08" db="EMBL/GenBank/DDBJ databases">
        <title>Genomic Encyclopedia of Type Strains, Phase IV (KMG-IV): sequencing the most valuable type-strain genomes for metagenomic binning, comparative biology and taxonomic classification.</title>
        <authorList>
            <person name="Goeker M."/>
        </authorList>
    </citation>
    <scope>NUCLEOTIDE SEQUENCE [LARGE SCALE GENOMIC DNA]</scope>
    <source>
        <strain evidence="4 5">DSM 23562</strain>
    </source>
</reference>
<dbReference type="Pfam" id="PF09394">
    <property type="entry name" value="Inhibitor_I42"/>
    <property type="match status" value="1"/>
</dbReference>
<proteinExistence type="predicted"/>
<dbReference type="EMBL" id="JACHGW010000002">
    <property type="protein sequence ID" value="MBB6049928.1"/>
    <property type="molecule type" value="Genomic_DNA"/>
</dbReference>
<dbReference type="InterPro" id="IPR052781">
    <property type="entry name" value="Cys_protease_inhibitor_I42"/>
</dbReference>
<dbReference type="RefSeq" id="WP_184193924.1">
    <property type="nucleotide sequence ID" value="NZ_JACHGW010000002.1"/>
</dbReference>
<name>A0A7W9SPT3_ARMRO</name>
<dbReference type="PANTHER" id="PTHR36530">
    <property type="entry name" value="INHIBITOR OF CYSTEINE PEPTIDASE"/>
    <property type="match status" value="1"/>
</dbReference>
<evidence type="ECO:0000313" key="5">
    <source>
        <dbReference type="Proteomes" id="UP000520814"/>
    </source>
</evidence>
<organism evidence="4 5">
    <name type="scientific">Armatimonas rosea</name>
    <dbReference type="NCBI Taxonomy" id="685828"/>
    <lineage>
        <taxon>Bacteria</taxon>
        <taxon>Bacillati</taxon>
        <taxon>Armatimonadota</taxon>
        <taxon>Armatimonadia</taxon>
        <taxon>Armatimonadales</taxon>
        <taxon>Armatimonadaceae</taxon>
        <taxon>Armatimonas</taxon>
    </lineage>
</organism>
<dbReference type="Gene3D" id="2.60.40.2020">
    <property type="match status" value="1"/>
</dbReference>